<reference evidence="2 3" key="1">
    <citation type="submission" date="2016-10" db="EMBL/GenBank/DDBJ databases">
        <title>The genome of Paramicrosporidium saccamoebae is the missing link in understanding Cryptomycota and Microsporidia evolution.</title>
        <authorList>
            <person name="Quandt C.A."/>
            <person name="Beaudet D."/>
            <person name="Corsaro D."/>
            <person name="Michel R."/>
            <person name="Corradi N."/>
            <person name="James T."/>
        </authorList>
    </citation>
    <scope>NUCLEOTIDE SEQUENCE [LARGE SCALE GENOMIC DNA]</scope>
    <source>
        <strain evidence="2 3">KSL3</strain>
    </source>
</reference>
<dbReference type="Pfam" id="PF05983">
    <property type="entry name" value="Med7"/>
    <property type="match status" value="1"/>
</dbReference>
<comment type="subunit">
    <text evidence="1">Component of the Mediator complex.</text>
</comment>
<protein>
    <recommendedName>
        <fullName evidence="1">Mediator of RNA polymerase II transcription subunit 7</fullName>
    </recommendedName>
</protein>
<dbReference type="Proteomes" id="UP000240830">
    <property type="component" value="Unassembled WGS sequence"/>
</dbReference>
<evidence type="ECO:0000313" key="3">
    <source>
        <dbReference type="Proteomes" id="UP000240830"/>
    </source>
</evidence>
<dbReference type="EMBL" id="MTSL01000122">
    <property type="protein sequence ID" value="PJF18464.1"/>
    <property type="molecule type" value="Genomic_DNA"/>
</dbReference>
<keyword evidence="3" id="KW-1185">Reference proteome</keyword>
<dbReference type="GO" id="GO:0016592">
    <property type="term" value="C:mediator complex"/>
    <property type="evidence" value="ECO:0007669"/>
    <property type="project" value="InterPro"/>
</dbReference>
<proteinExistence type="inferred from homology"/>
<sequence>MDPVVSAYPRPPDYFNGLSLEEIRAMAPPSPPEQECSTFGVPIMRDGQWCPAVSAFTELETENKSASELVALAKTVKESVLLNYLQLLEHATTPSENCLEDLKKAQHAFMHILVELRRRQVFH</sequence>
<keyword evidence="1" id="KW-0805">Transcription regulation</keyword>
<comment type="similarity">
    <text evidence="1">Belongs to the Mediator complex subunit 7 family.</text>
</comment>
<keyword evidence="1" id="KW-0539">Nucleus</keyword>
<comment type="function">
    <text evidence="1">Component of the Mediator complex, a coactivator involved in the regulated transcription of nearly all RNA polymerase II-dependent genes. Mediator functions as a bridge to convey information from gene-specific regulatory proteins to the basal RNA polymerase II transcription machinery.</text>
</comment>
<keyword evidence="1" id="KW-0804">Transcription</keyword>
<name>A0A2H9TL53_9FUNG</name>
<keyword evidence="1" id="KW-0010">Activator</keyword>
<comment type="subcellular location">
    <subcellularLocation>
        <location evidence="1">Nucleus</location>
    </subcellularLocation>
</comment>
<gene>
    <name evidence="2" type="ORF">PSACC_01720</name>
</gene>
<dbReference type="AlphaFoldDB" id="A0A2H9TL53"/>
<dbReference type="GO" id="GO:0003712">
    <property type="term" value="F:transcription coregulator activity"/>
    <property type="evidence" value="ECO:0007669"/>
    <property type="project" value="InterPro"/>
</dbReference>
<accession>A0A2H9TL53</accession>
<evidence type="ECO:0000313" key="2">
    <source>
        <dbReference type="EMBL" id="PJF18464.1"/>
    </source>
</evidence>
<comment type="caution">
    <text evidence="2">The sequence shown here is derived from an EMBL/GenBank/DDBJ whole genome shotgun (WGS) entry which is preliminary data.</text>
</comment>
<organism evidence="2 3">
    <name type="scientific">Paramicrosporidium saccamoebae</name>
    <dbReference type="NCBI Taxonomy" id="1246581"/>
    <lineage>
        <taxon>Eukaryota</taxon>
        <taxon>Fungi</taxon>
        <taxon>Fungi incertae sedis</taxon>
        <taxon>Cryptomycota</taxon>
        <taxon>Cryptomycota incertae sedis</taxon>
        <taxon>Paramicrosporidium</taxon>
    </lineage>
</organism>
<dbReference type="InterPro" id="IPR009244">
    <property type="entry name" value="Mediatior_Med7"/>
</dbReference>
<evidence type="ECO:0000256" key="1">
    <source>
        <dbReference type="RuleBase" id="RU364060"/>
    </source>
</evidence>
<dbReference type="GO" id="GO:0006357">
    <property type="term" value="P:regulation of transcription by RNA polymerase II"/>
    <property type="evidence" value="ECO:0007669"/>
    <property type="project" value="InterPro"/>
</dbReference>